<dbReference type="Gene3D" id="4.10.40.20">
    <property type="match status" value="1"/>
</dbReference>
<protein>
    <submittedName>
        <fullName evidence="2">Neuroparsin-A</fullName>
    </submittedName>
</protein>
<keyword evidence="1" id="KW-1133">Transmembrane helix</keyword>
<reference evidence="2 3" key="1">
    <citation type="submission" date="2015-12" db="EMBL/GenBank/DDBJ databases">
        <title>The genome of Folsomia candida.</title>
        <authorList>
            <person name="Faddeeva A."/>
            <person name="Derks M.F."/>
            <person name="Anvar Y."/>
            <person name="Smit S."/>
            <person name="Van Straalen N."/>
            <person name="Roelofs D."/>
        </authorList>
    </citation>
    <scope>NUCLEOTIDE SEQUENCE [LARGE SCALE GENOMIC DNA]</scope>
    <source>
        <strain evidence="2 3">VU population</strain>
        <tissue evidence="2">Whole body</tissue>
    </source>
</reference>
<dbReference type="EMBL" id="LNIX01000009">
    <property type="protein sequence ID" value="OXA49944.1"/>
    <property type="molecule type" value="Genomic_DNA"/>
</dbReference>
<gene>
    <name evidence="2" type="ORF">Fcan01_14839</name>
</gene>
<keyword evidence="1" id="KW-0812">Transmembrane</keyword>
<dbReference type="InterPro" id="IPR010850">
    <property type="entry name" value="Neuroparsin"/>
</dbReference>
<dbReference type="InterPro" id="IPR009030">
    <property type="entry name" value="Growth_fac_rcpt_cys_sf"/>
</dbReference>
<evidence type="ECO:0000256" key="1">
    <source>
        <dbReference type="SAM" id="Phobius"/>
    </source>
</evidence>
<organism evidence="2 3">
    <name type="scientific">Folsomia candida</name>
    <name type="common">Springtail</name>
    <dbReference type="NCBI Taxonomy" id="158441"/>
    <lineage>
        <taxon>Eukaryota</taxon>
        <taxon>Metazoa</taxon>
        <taxon>Ecdysozoa</taxon>
        <taxon>Arthropoda</taxon>
        <taxon>Hexapoda</taxon>
        <taxon>Collembola</taxon>
        <taxon>Entomobryomorpha</taxon>
        <taxon>Isotomoidea</taxon>
        <taxon>Isotomidae</taxon>
        <taxon>Proisotominae</taxon>
        <taxon>Folsomia</taxon>
    </lineage>
</organism>
<evidence type="ECO:0000313" key="2">
    <source>
        <dbReference type="EMBL" id="OXA49944.1"/>
    </source>
</evidence>
<name>A0A226DYS0_FOLCA</name>
<dbReference type="Proteomes" id="UP000198287">
    <property type="component" value="Unassembled WGS sequence"/>
</dbReference>
<dbReference type="Pfam" id="PF07327">
    <property type="entry name" value="Neuroparsin"/>
    <property type="match status" value="1"/>
</dbReference>
<keyword evidence="3" id="KW-1185">Reference proteome</keyword>
<sequence>MHLLRLGGLRMRRTSGGVVGGTGVFTSSPASAFSDQQQALRAVDGVNLAKKSKTSTSFSLTHSANKIFIYVVAMVVLIFAFSSYADKYGVSAMPRCAPCPGGECPEPPAGTCTYGVVTNFCGRRICAKGPGEVCGTGMFKMLGACGDGMTCSCGRCIGCYINTMECFDKTCTK</sequence>
<accession>A0A226DYS0</accession>
<dbReference type="SUPFAM" id="SSF57184">
    <property type="entry name" value="Growth factor receptor domain"/>
    <property type="match status" value="1"/>
</dbReference>
<comment type="caution">
    <text evidence="2">The sequence shown here is derived from an EMBL/GenBank/DDBJ whole genome shotgun (WGS) entry which is preliminary data.</text>
</comment>
<evidence type="ECO:0000313" key="3">
    <source>
        <dbReference type="Proteomes" id="UP000198287"/>
    </source>
</evidence>
<proteinExistence type="predicted"/>
<feature type="transmembrane region" description="Helical" evidence="1">
    <location>
        <begin position="67"/>
        <end position="85"/>
    </location>
</feature>
<keyword evidence="1" id="KW-0472">Membrane</keyword>
<dbReference type="OrthoDB" id="5976811at2759"/>
<dbReference type="AlphaFoldDB" id="A0A226DYS0"/>